<feature type="transmembrane region" description="Helical" evidence="1">
    <location>
        <begin position="6"/>
        <end position="25"/>
    </location>
</feature>
<evidence type="ECO:0000313" key="3">
    <source>
        <dbReference type="EMBL" id="TCU89309.1"/>
    </source>
</evidence>
<proteinExistence type="predicted"/>
<evidence type="ECO:0000313" key="5">
    <source>
        <dbReference type="Proteomes" id="UP000295794"/>
    </source>
</evidence>
<evidence type="ECO:0000313" key="2">
    <source>
        <dbReference type="EMBL" id="STQ90679.1"/>
    </source>
</evidence>
<protein>
    <submittedName>
        <fullName evidence="2">Uncharacterized protein</fullName>
    </submittedName>
</protein>
<keyword evidence="5" id="KW-1185">Reference proteome</keyword>
<keyword evidence="1" id="KW-1133">Transmembrane helix</keyword>
<dbReference type="EMBL" id="SMBT01000002">
    <property type="protein sequence ID" value="TCU89309.1"/>
    <property type="molecule type" value="Genomic_DNA"/>
</dbReference>
<name>A0A377Q7Z0_9NEIS</name>
<evidence type="ECO:0000313" key="4">
    <source>
        <dbReference type="Proteomes" id="UP000255108"/>
    </source>
</evidence>
<dbReference type="AlphaFoldDB" id="A0A377Q7Z0"/>
<accession>A0A377Q7Z0</accession>
<dbReference type="Proteomes" id="UP000295794">
    <property type="component" value="Unassembled WGS sequence"/>
</dbReference>
<organism evidence="2 4">
    <name type="scientific">Iodobacter fluviatilis</name>
    <dbReference type="NCBI Taxonomy" id="537"/>
    <lineage>
        <taxon>Bacteria</taxon>
        <taxon>Pseudomonadati</taxon>
        <taxon>Pseudomonadota</taxon>
        <taxon>Betaproteobacteria</taxon>
        <taxon>Neisseriales</taxon>
        <taxon>Chitinibacteraceae</taxon>
        <taxon>Iodobacter</taxon>
    </lineage>
</organism>
<dbReference type="RefSeq" id="WP_115226965.1">
    <property type="nucleotide sequence ID" value="NZ_CAWOLO010000002.1"/>
</dbReference>
<evidence type="ECO:0000256" key="1">
    <source>
        <dbReference type="SAM" id="Phobius"/>
    </source>
</evidence>
<keyword evidence="1" id="KW-0472">Membrane</keyword>
<dbReference type="Proteomes" id="UP000255108">
    <property type="component" value="Unassembled WGS sequence"/>
</dbReference>
<reference evidence="3 5" key="2">
    <citation type="submission" date="2019-03" db="EMBL/GenBank/DDBJ databases">
        <title>Genomic Encyclopedia of Type Strains, Phase IV (KMG-IV): sequencing the most valuable type-strain genomes for metagenomic binning, comparative biology and taxonomic classification.</title>
        <authorList>
            <person name="Goeker M."/>
        </authorList>
    </citation>
    <scope>NUCLEOTIDE SEQUENCE [LARGE SCALE GENOMIC DNA]</scope>
    <source>
        <strain evidence="3 5">DSM 3764</strain>
    </source>
</reference>
<dbReference type="EMBL" id="UGHR01000001">
    <property type="protein sequence ID" value="STQ90679.1"/>
    <property type="molecule type" value="Genomic_DNA"/>
</dbReference>
<reference evidence="2 4" key="1">
    <citation type="submission" date="2018-06" db="EMBL/GenBank/DDBJ databases">
        <authorList>
            <consortium name="Pathogen Informatics"/>
            <person name="Doyle S."/>
        </authorList>
    </citation>
    <scope>NUCLEOTIDE SEQUENCE [LARGE SCALE GENOMIC DNA]</scope>
    <source>
        <strain evidence="2 4">NCTC11159</strain>
    </source>
</reference>
<sequence length="118" mass="14006">MTFFIVASSMIIFSCFILLIYMVKVELNYRKFIKKNNEKILFCSIENEGLPQNNYDALACDRLYFAAGVRENQDDDYVKRPEQSVSEEDEIKIADTSYCDKWREISLIEFKELKKFDK</sequence>
<gene>
    <name evidence="3" type="ORF">EV682_102221</name>
    <name evidence="2" type="ORF">NCTC11159_01746</name>
</gene>
<keyword evidence="1" id="KW-0812">Transmembrane</keyword>